<gene>
    <name evidence="1" type="ORF">SAMN02745885_00348</name>
    <name evidence="2" type="ORF">SAMN02745885_02364</name>
</gene>
<organism evidence="2 3">
    <name type="scientific">Carboxydocella sporoproducens DSM 16521</name>
    <dbReference type="NCBI Taxonomy" id="1121270"/>
    <lineage>
        <taxon>Bacteria</taxon>
        <taxon>Bacillati</taxon>
        <taxon>Bacillota</taxon>
        <taxon>Clostridia</taxon>
        <taxon>Eubacteriales</taxon>
        <taxon>Clostridiales Family XVI. Incertae Sedis</taxon>
        <taxon>Carboxydocella</taxon>
    </lineage>
</organism>
<evidence type="ECO:0000313" key="1">
    <source>
        <dbReference type="EMBL" id="SJZ59217.1"/>
    </source>
</evidence>
<evidence type="ECO:0000313" key="3">
    <source>
        <dbReference type="Proteomes" id="UP000189933"/>
    </source>
</evidence>
<sequence>MQGKDITKSTFFQLFQPIFNEKIFQLINNAGVDKYVKKLTALKLFYLL</sequence>
<accession>A0A1T4RZX3</accession>
<name>A0A1T4RZX3_9FIRM</name>
<evidence type="ECO:0008006" key="4">
    <source>
        <dbReference type="Google" id="ProtNLM"/>
    </source>
</evidence>
<dbReference type="EMBL" id="FUXM01000002">
    <property type="protein sequence ID" value="SJZ59217.1"/>
    <property type="molecule type" value="Genomic_DNA"/>
</dbReference>
<evidence type="ECO:0000313" key="2">
    <source>
        <dbReference type="EMBL" id="SKA21482.1"/>
    </source>
</evidence>
<dbReference type="Proteomes" id="UP000189933">
    <property type="component" value="Unassembled WGS sequence"/>
</dbReference>
<feature type="non-terminal residue" evidence="2">
    <location>
        <position position="48"/>
    </location>
</feature>
<protein>
    <recommendedName>
        <fullName evidence="4">DUF4372 domain-containing protein</fullName>
    </recommendedName>
</protein>
<reference evidence="2" key="1">
    <citation type="submission" date="2017-02" db="EMBL/GenBank/DDBJ databases">
        <authorList>
            <person name="Peterson S.W."/>
        </authorList>
    </citation>
    <scope>NUCLEOTIDE SEQUENCE [LARGE SCALE GENOMIC DNA]</scope>
    <source>
        <strain evidence="2">DSM 16521</strain>
    </source>
</reference>
<dbReference type="EMBL" id="FUXM01000039">
    <property type="protein sequence ID" value="SKA21482.1"/>
    <property type="molecule type" value="Genomic_DNA"/>
</dbReference>
<proteinExistence type="predicted"/>
<reference evidence="3" key="2">
    <citation type="submission" date="2017-02" db="EMBL/GenBank/DDBJ databases">
        <authorList>
            <person name="Varghese N."/>
            <person name="Submissions S."/>
        </authorList>
    </citation>
    <scope>NUCLEOTIDE SEQUENCE [LARGE SCALE GENOMIC DNA]</scope>
    <source>
        <strain evidence="3">DSM 16521</strain>
    </source>
</reference>
<keyword evidence="3" id="KW-1185">Reference proteome</keyword>
<dbReference type="AlphaFoldDB" id="A0A1T4RZX3"/>